<evidence type="ECO:0000256" key="1">
    <source>
        <dbReference type="SAM" id="Phobius"/>
    </source>
</evidence>
<sequence length="220" mass="23672">MRRTAIVCLRRLTEVRPRSSGILLTPPRGSNLLKASTRSKVTGIHLCNMPSPADIALVTALVTSSYFTFSSIGISFFGVMPATARGRTALAAADRLALWEFSYEGGKLHMGVSGIISALALSVGAYLTSAPLLRNVLAAGAVAAYTVPLFTTIFLLPTNKDLIAMRKANAVKPMGSREEQRALDQLDKWRALHRVRITLGLFPWLASAVALLAADPIIRL</sequence>
<keyword evidence="1" id="KW-0812">Transmembrane</keyword>
<evidence type="ECO:0008006" key="4">
    <source>
        <dbReference type="Google" id="ProtNLM"/>
    </source>
</evidence>
<keyword evidence="3" id="KW-1185">Reference proteome</keyword>
<keyword evidence="1" id="KW-1133">Transmembrane helix</keyword>
<name>A0A8H6XDK5_9AGAR</name>
<keyword evidence="1" id="KW-0472">Membrane</keyword>
<proteinExistence type="predicted"/>
<reference evidence="2" key="1">
    <citation type="submission" date="2020-05" db="EMBL/GenBank/DDBJ databases">
        <title>Mycena genomes resolve the evolution of fungal bioluminescence.</title>
        <authorList>
            <person name="Tsai I.J."/>
        </authorList>
    </citation>
    <scope>NUCLEOTIDE SEQUENCE</scope>
    <source>
        <strain evidence="2">CCC161011</strain>
    </source>
</reference>
<dbReference type="EMBL" id="JACAZI010000021">
    <property type="protein sequence ID" value="KAF7338581.1"/>
    <property type="molecule type" value="Genomic_DNA"/>
</dbReference>
<feature type="transmembrane region" description="Helical" evidence="1">
    <location>
        <begin position="197"/>
        <end position="218"/>
    </location>
</feature>
<accession>A0A8H6XDK5</accession>
<feature type="transmembrane region" description="Helical" evidence="1">
    <location>
        <begin position="55"/>
        <end position="79"/>
    </location>
</feature>
<evidence type="ECO:0000313" key="2">
    <source>
        <dbReference type="EMBL" id="KAF7338581.1"/>
    </source>
</evidence>
<dbReference type="InterPro" id="IPR013901">
    <property type="entry name" value="Anthrone_oxy"/>
</dbReference>
<organism evidence="2 3">
    <name type="scientific">Mycena venus</name>
    <dbReference type="NCBI Taxonomy" id="2733690"/>
    <lineage>
        <taxon>Eukaryota</taxon>
        <taxon>Fungi</taxon>
        <taxon>Dikarya</taxon>
        <taxon>Basidiomycota</taxon>
        <taxon>Agaricomycotina</taxon>
        <taxon>Agaricomycetes</taxon>
        <taxon>Agaricomycetidae</taxon>
        <taxon>Agaricales</taxon>
        <taxon>Marasmiineae</taxon>
        <taxon>Mycenaceae</taxon>
        <taxon>Mycena</taxon>
    </lineage>
</organism>
<evidence type="ECO:0000313" key="3">
    <source>
        <dbReference type="Proteomes" id="UP000620124"/>
    </source>
</evidence>
<dbReference type="OrthoDB" id="5954308at2759"/>
<comment type="caution">
    <text evidence="2">The sequence shown here is derived from an EMBL/GenBank/DDBJ whole genome shotgun (WGS) entry which is preliminary data.</text>
</comment>
<protein>
    <recommendedName>
        <fullName evidence="4">DUF1772-domain-containing protein</fullName>
    </recommendedName>
</protein>
<feature type="transmembrane region" description="Helical" evidence="1">
    <location>
        <begin position="108"/>
        <end position="127"/>
    </location>
</feature>
<dbReference type="Proteomes" id="UP000620124">
    <property type="component" value="Unassembled WGS sequence"/>
</dbReference>
<dbReference type="Pfam" id="PF08592">
    <property type="entry name" value="Anthrone_oxy"/>
    <property type="match status" value="1"/>
</dbReference>
<dbReference type="AlphaFoldDB" id="A0A8H6XDK5"/>
<feature type="transmembrane region" description="Helical" evidence="1">
    <location>
        <begin position="133"/>
        <end position="156"/>
    </location>
</feature>
<gene>
    <name evidence="2" type="ORF">MVEN_02084400</name>
</gene>